<name>A0AAV1S3U0_9ROSI</name>
<accession>A0AAV1S3U0</accession>
<protein>
    <submittedName>
        <fullName evidence="1">Uncharacterized protein</fullName>
    </submittedName>
</protein>
<keyword evidence="2" id="KW-1185">Reference proteome</keyword>
<evidence type="ECO:0000313" key="1">
    <source>
        <dbReference type="EMBL" id="CAK7345392.1"/>
    </source>
</evidence>
<comment type="caution">
    <text evidence="1">The sequence shown here is derived from an EMBL/GenBank/DDBJ whole genome shotgun (WGS) entry which is preliminary data.</text>
</comment>
<organism evidence="1 2">
    <name type="scientific">Dovyalis caffra</name>
    <dbReference type="NCBI Taxonomy" id="77055"/>
    <lineage>
        <taxon>Eukaryota</taxon>
        <taxon>Viridiplantae</taxon>
        <taxon>Streptophyta</taxon>
        <taxon>Embryophyta</taxon>
        <taxon>Tracheophyta</taxon>
        <taxon>Spermatophyta</taxon>
        <taxon>Magnoliopsida</taxon>
        <taxon>eudicotyledons</taxon>
        <taxon>Gunneridae</taxon>
        <taxon>Pentapetalae</taxon>
        <taxon>rosids</taxon>
        <taxon>fabids</taxon>
        <taxon>Malpighiales</taxon>
        <taxon>Salicaceae</taxon>
        <taxon>Flacourtieae</taxon>
        <taxon>Dovyalis</taxon>
    </lineage>
</organism>
<gene>
    <name evidence="1" type="ORF">DCAF_LOCUS18212</name>
</gene>
<dbReference type="Proteomes" id="UP001314170">
    <property type="component" value="Unassembled WGS sequence"/>
</dbReference>
<sequence length="86" mass="9944">MLSAGLETIEKIHWSVKYVKSSESQDKNFLQGKVFGEEGDKYVEIVDDEFHELFLEYVDEGRKFEDKKKTEDSQGTLLSDDGACRF</sequence>
<dbReference type="AlphaFoldDB" id="A0AAV1S3U0"/>
<proteinExistence type="predicted"/>
<evidence type="ECO:0000313" key="2">
    <source>
        <dbReference type="Proteomes" id="UP001314170"/>
    </source>
</evidence>
<dbReference type="EMBL" id="CAWUPB010001168">
    <property type="protein sequence ID" value="CAK7345392.1"/>
    <property type="molecule type" value="Genomic_DNA"/>
</dbReference>
<reference evidence="1 2" key="1">
    <citation type="submission" date="2024-01" db="EMBL/GenBank/DDBJ databases">
        <authorList>
            <person name="Waweru B."/>
        </authorList>
    </citation>
    <scope>NUCLEOTIDE SEQUENCE [LARGE SCALE GENOMIC DNA]</scope>
</reference>